<accession>A0AAN8J8J0</accession>
<dbReference type="SUPFAM" id="SSF57756">
    <property type="entry name" value="Retrovirus zinc finger-like domains"/>
    <property type="match status" value="1"/>
</dbReference>
<reference evidence="3 4" key="1">
    <citation type="submission" date="2024-01" db="EMBL/GenBank/DDBJ databases">
        <title>The genome of the rayed Mediterranean limpet Patella caerulea (Linnaeus, 1758).</title>
        <authorList>
            <person name="Anh-Thu Weber A."/>
            <person name="Halstead-Nussloch G."/>
        </authorList>
    </citation>
    <scope>NUCLEOTIDE SEQUENCE [LARGE SCALE GENOMIC DNA]</scope>
    <source>
        <strain evidence="3">AATW-2023a</strain>
        <tissue evidence="3">Whole specimen</tissue>
    </source>
</reference>
<organism evidence="3 4">
    <name type="scientific">Patella caerulea</name>
    <name type="common">Rayed Mediterranean limpet</name>
    <dbReference type="NCBI Taxonomy" id="87958"/>
    <lineage>
        <taxon>Eukaryota</taxon>
        <taxon>Metazoa</taxon>
        <taxon>Spiralia</taxon>
        <taxon>Lophotrochozoa</taxon>
        <taxon>Mollusca</taxon>
        <taxon>Gastropoda</taxon>
        <taxon>Patellogastropoda</taxon>
        <taxon>Patelloidea</taxon>
        <taxon>Patellidae</taxon>
        <taxon>Patella</taxon>
    </lineage>
</organism>
<dbReference type="Gene3D" id="4.10.60.10">
    <property type="entry name" value="Zinc finger, CCHC-type"/>
    <property type="match status" value="1"/>
</dbReference>
<dbReference type="GO" id="GO:0003723">
    <property type="term" value="F:RNA binding"/>
    <property type="evidence" value="ECO:0007669"/>
    <property type="project" value="InterPro"/>
</dbReference>
<dbReference type="GO" id="GO:0008270">
    <property type="term" value="F:zinc ion binding"/>
    <property type="evidence" value="ECO:0007669"/>
    <property type="project" value="InterPro"/>
</dbReference>
<dbReference type="GO" id="GO:0002218">
    <property type="term" value="P:activation of innate immune response"/>
    <property type="evidence" value="ECO:0007669"/>
    <property type="project" value="InterPro"/>
</dbReference>
<dbReference type="PANTHER" id="PTHR22639:SF3">
    <property type="entry name" value="ZINC FINGER CCHC DOMAIN-CONTAINING PROTEIN 3"/>
    <property type="match status" value="1"/>
</dbReference>
<feature type="compositionally biased region" description="Basic and acidic residues" evidence="1">
    <location>
        <begin position="254"/>
        <end position="291"/>
    </location>
</feature>
<evidence type="ECO:0000313" key="3">
    <source>
        <dbReference type="EMBL" id="KAK6172681.1"/>
    </source>
</evidence>
<feature type="region of interest" description="Disordered" evidence="1">
    <location>
        <begin position="429"/>
        <end position="458"/>
    </location>
</feature>
<protein>
    <recommendedName>
        <fullName evidence="2">CCHC-type domain-containing protein</fullName>
    </recommendedName>
</protein>
<dbReference type="Proteomes" id="UP001347796">
    <property type="component" value="Unassembled WGS sequence"/>
</dbReference>
<evidence type="ECO:0000256" key="1">
    <source>
        <dbReference type="SAM" id="MobiDB-lite"/>
    </source>
</evidence>
<dbReference type="AlphaFoldDB" id="A0AAN8J8J0"/>
<evidence type="ECO:0000259" key="2">
    <source>
        <dbReference type="SMART" id="SM00343"/>
    </source>
</evidence>
<dbReference type="PANTHER" id="PTHR22639">
    <property type="entry name" value="GAG-RELATED PROTEIN"/>
    <property type="match status" value="1"/>
</dbReference>
<feature type="compositionally biased region" description="Basic and acidic residues" evidence="1">
    <location>
        <begin position="337"/>
        <end position="346"/>
    </location>
</feature>
<comment type="caution">
    <text evidence="3">The sequence shown here is derived from an EMBL/GenBank/DDBJ whole genome shotgun (WGS) entry which is preliminary data.</text>
</comment>
<keyword evidence="4" id="KW-1185">Reference proteome</keyword>
<feature type="domain" description="CCHC-type" evidence="2">
    <location>
        <begin position="172"/>
        <end position="188"/>
    </location>
</feature>
<feature type="region of interest" description="Disordered" evidence="1">
    <location>
        <begin position="223"/>
        <end position="373"/>
    </location>
</feature>
<dbReference type="GO" id="GO:0003690">
    <property type="term" value="F:double-stranded DNA binding"/>
    <property type="evidence" value="ECO:0007669"/>
    <property type="project" value="InterPro"/>
</dbReference>
<gene>
    <name evidence="3" type="ORF">SNE40_016292</name>
</gene>
<dbReference type="InterPro" id="IPR036875">
    <property type="entry name" value="Znf_CCHC_sf"/>
</dbReference>
<sequence>MNTERNFTAECSIKVDVENVKTADVNKVIAYIEEKIGLGNCLACIPRYPDTLEITLSSTEYVTYFSNENIVINNTVYQCEPLYSPFIVVSILNLPAYTTDEEICEKLSEFKVEICGPVVKNYHKIFRNCMDGTRHVKCRFPPGLNSLPWALNFRTVAGPKSFKVIHNNQRKVCFYCYDENHLKQSCPKIQCRKCKEYGHLSYKCSKIWCKPCRKLDCGIPEHIPNPNEDNERTSPTQESTSNDLQANTTDGNQDDTHTNTKNNDIEKTESAEGKNKSNTKDSPESKLKSDTRQGNLEQEDDPKDQTQVDSESKIANQSTESEFREETTSDYQQVKNNENKIEDRNVKLTTKTEGNEESIEYTEDEEEEVEVVKVDTSPDSFEQIRAAKKARIVISPPKNLVTPNESTRIDYDDVPEIDVSDCSIIKSIDESMSTPPPLTRRNLQFKNPKPETLIKSVNERLKRVKELSQATN</sequence>
<dbReference type="SMART" id="SM00343">
    <property type="entry name" value="ZnF_C2HC"/>
    <property type="match status" value="2"/>
</dbReference>
<dbReference type="InterPro" id="IPR001878">
    <property type="entry name" value="Znf_CCHC"/>
</dbReference>
<feature type="domain" description="CCHC-type" evidence="2">
    <location>
        <begin position="190"/>
        <end position="206"/>
    </location>
</feature>
<feature type="compositionally biased region" description="Basic and acidic residues" evidence="1">
    <location>
        <begin position="303"/>
        <end position="312"/>
    </location>
</feature>
<feature type="compositionally biased region" description="Polar residues" evidence="1">
    <location>
        <begin position="233"/>
        <end position="251"/>
    </location>
</feature>
<proteinExistence type="predicted"/>
<dbReference type="EMBL" id="JAZGQO010000011">
    <property type="protein sequence ID" value="KAK6172681.1"/>
    <property type="molecule type" value="Genomic_DNA"/>
</dbReference>
<evidence type="ECO:0000313" key="4">
    <source>
        <dbReference type="Proteomes" id="UP001347796"/>
    </source>
</evidence>
<dbReference type="InterPro" id="IPR042509">
    <property type="entry name" value="ZCCHC3"/>
</dbReference>
<name>A0AAN8J8J0_PATCE</name>
<feature type="compositionally biased region" description="Acidic residues" evidence="1">
    <location>
        <begin position="355"/>
        <end position="369"/>
    </location>
</feature>